<gene>
    <name evidence="10" type="ORF">COW24_01880</name>
</gene>
<feature type="transmembrane region" description="Helical" evidence="8">
    <location>
        <begin position="210"/>
        <end position="243"/>
    </location>
</feature>
<evidence type="ECO:0000256" key="2">
    <source>
        <dbReference type="ARBA" id="ARBA00005745"/>
    </source>
</evidence>
<keyword evidence="4 8" id="KW-0812">Transmembrane</keyword>
<feature type="domain" description="Type II secretion system protein GspF" evidence="9">
    <location>
        <begin position="69"/>
        <end position="191"/>
    </location>
</feature>
<comment type="caution">
    <text evidence="10">The sequence shown here is derived from an EMBL/GenBank/DDBJ whole genome shotgun (WGS) entry which is preliminary data.</text>
</comment>
<evidence type="ECO:0000259" key="9">
    <source>
        <dbReference type="Pfam" id="PF00482"/>
    </source>
</evidence>
<accession>A0A2M7H4E9</accession>
<dbReference type="InterPro" id="IPR003004">
    <property type="entry name" value="GspF/PilC"/>
</dbReference>
<evidence type="ECO:0000256" key="1">
    <source>
        <dbReference type="ARBA" id="ARBA00004651"/>
    </source>
</evidence>
<dbReference type="Pfam" id="PF00482">
    <property type="entry name" value="T2SSF"/>
    <property type="match status" value="2"/>
</dbReference>
<dbReference type="Proteomes" id="UP000230292">
    <property type="component" value="Unassembled WGS sequence"/>
</dbReference>
<evidence type="ECO:0000256" key="6">
    <source>
        <dbReference type="ARBA" id="ARBA00023136"/>
    </source>
</evidence>
<keyword evidence="6 8" id="KW-0472">Membrane</keyword>
<dbReference type="AlphaFoldDB" id="A0A2M7H4E9"/>
<dbReference type="PANTHER" id="PTHR30012:SF0">
    <property type="entry name" value="TYPE II SECRETION SYSTEM PROTEIN F-RELATED"/>
    <property type="match status" value="1"/>
</dbReference>
<feature type="region of interest" description="Disordered" evidence="7">
    <location>
        <begin position="1"/>
        <end position="25"/>
    </location>
</feature>
<name>A0A2M7H4E9_9BACT</name>
<evidence type="ECO:0000313" key="11">
    <source>
        <dbReference type="Proteomes" id="UP000230292"/>
    </source>
</evidence>
<evidence type="ECO:0000256" key="3">
    <source>
        <dbReference type="ARBA" id="ARBA00022475"/>
    </source>
</evidence>
<evidence type="ECO:0000256" key="7">
    <source>
        <dbReference type="SAM" id="MobiDB-lite"/>
    </source>
</evidence>
<dbReference type="GO" id="GO:0005886">
    <property type="term" value="C:plasma membrane"/>
    <property type="evidence" value="ECO:0007669"/>
    <property type="project" value="UniProtKB-SubCell"/>
</dbReference>
<organism evidence="10 11">
    <name type="scientific">Candidatus Kerfeldbacteria bacterium CG15_BIG_FIL_POST_REV_8_21_14_020_45_12</name>
    <dbReference type="NCBI Taxonomy" id="2014247"/>
    <lineage>
        <taxon>Bacteria</taxon>
        <taxon>Candidatus Kerfeldiibacteriota</taxon>
    </lineage>
</organism>
<dbReference type="Gene3D" id="1.20.81.30">
    <property type="entry name" value="Type II secretion system (T2SS), domain F"/>
    <property type="match status" value="2"/>
</dbReference>
<dbReference type="PANTHER" id="PTHR30012">
    <property type="entry name" value="GENERAL SECRETION PATHWAY PROTEIN"/>
    <property type="match status" value="1"/>
</dbReference>
<dbReference type="EMBL" id="PFGC01000022">
    <property type="protein sequence ID" value="PIW37105.1"/>
    <property type="molecule type" value="Genomic_DNA"/>
</dbReference>
<dbReference type="InterPro" id="IPR042094">
    <property type="entry name" value="T2SS_GspF_sf"/>
</dbReference>
<feature type="transmembrane region" description="Helical" evidence="8">
    <location>
        <begin position="168"/>
        <end position="190"/>
    </location>
</feature>
<keyword evidence="3" id="KW-1003">Cell membrane</keyword>
<evidence type="ECO:0000256" key="4">
    <source>
        <dbReference type="ARBA" id="ARBA00022692"/>
    </source>
</evidence>
<feature type="transmembrane region" description="Helical" evidence="8">
    <location>
        <begin position="379"/>
        <end position="403"/>
    </location>
</feature>
<dbReference type="InterPro" id="IPR018076">
    <property type="entry name" value="T2SS_GspF_dom"/>
</dbReference>
<feature type="domain" description="Type II secretion system protein GspF" evidence="9">
    <location>
        <begin position="276"/>
        <end position="398"/>
    </location>
</feature>
<evidence type="ECO:0000256" key="5">
    <source>
        <dbReference type="ARBA" id="ARBA00022989"/>
    </source>
</evidence>
<protein>
    <recommendedName>
        <fullName evidence="9">Type II secretion system protein GspF domain-containing protein</fullName>
    </recommendedName>
</protein>
<keyword evidence="5 8" id="KW-1133">Transmembrane helix</keyword>
<reference evidence="10 11" key="1">
    <citation type="submission" date="2017-09" db="EMBL/GenBank/DDBJ databases">
        <title>Depth-based differentiation of microbial function through sediment-hosted aquifers and enrichment of novel symbionts in the deep terrestrial subsurface.</title>
        <authorList>
            <person name="Probst A.J."/>
            <person name="Ladd B."/>
            <person name="Jarett J.K."/>
            <person name="Geller-Mcgrath D.E."/>
            <person name="Sieber C.M."/>
            <person name="Emerson J.B."/>
            <person name="Anantharaman K."/>
            <person name="Thomas B.C."/>
            <person name="Malmstrom R."/>
            <person name="Stieglmeier M."/>
            <person name="Klingl A."/>
            <person name="Woyke T."/>
            <person name="Ryan C.M."/>
            <person name="Banfield J.F."/>
        </authorList>
    </citation>
    <scope>NUCLEOTIDE SEQUENCE [LARGE SCALE GENOMIC DNA]</scope>
    <source>
        <strain evidence="10">CG15_BIG_FIL_POST_REV_8_21_14_020_45_12</strain>
    </source>
</reference>
<comment type="similarity">
    <text evidence="2">Belongs to the GSP F family.</text>
</comment>
<evidence type="ECO:0000256" key="8">
    <source>
        <dbReference type="SAM" id="Phobius"/>
    </source>
</evidence>
<proteinExistence type="inferred from homology"/>
<evidence type="ECO:0000313" key="10">
    <source>
        <dbReference type="EMBL" id="PIW37105.1"/>
    </source>
</evidence>
<sequence>MASKSKTRGRILPAVKTQHSGTVTTKTSVRNPVTAVDDDHSNKQLLSVFSVGIKRLQKVQVRRRDRDNFLESLAMELSAGLDILQALEAIALDTRSRTLRKLITQMGKDVGDGLSLAAALESTQIMPAHVISLIRIGEESGRLADNLQVVILQQSKEREFRSRIFSAMMYPVFVLGLTAIIGIGIAWFILPRLATVFSQLNVDLPLITRFMIAVGEFFARFGSIAVPTFVILLGLFLFLLFVYQKTRHSGQWLLFHVPGIRRLMMEIELGRMGYVLGTLLDAGLPIVEAINSLADATALRRYQKFYRYLSTSVNDGSSIRTSLKAYPHLKSYLPSTIQQMMIAGEQSGTLPTTLVRIGKNFETKTETTTKNLSVILEPILLVIVWLGVVFVALAVVLPVYSLIGGLELS</sequence>
<comment type="subcellular location">
    <subcellularLocation>
        <location evidence="1">Cell membrane</location>
        <topology evidence="1">Multi-pass membrane protein</topology>
    </subcellularLocation>
</comment>